<name>A0AAV3V7I4_9ALTE</name>
<evidence type="ECO:0000313" key="1">
    <source>
        <dbReference type="EMBL" id="GAC12569.1"/>
    </source>
</evidence>
<proteinExistence type="predicted"/>
<dbReference type="Proteomes" id="UP000006320">
    <property type="component" value="Unassembled WGS sequence"/>
</dbReference>
<dbReference type="EMBL" id="BAEM01000063">
    <property type="protein sequence ID" value="GAC12569.1"/>
    <property type="molecule type" value="Genomic_DNA"/>
</dbReference>
<dbReference type="AlphaFoldDB" id="A0AAV3V7I4"/>
<sequence length="44" mass="4701">MATICVKIAANFFTDIPVGVIQSKVEYFTLTAAGYALNYPQACG</sequence>
<accession>A0AAV3V7I4</accession>
<evidence type="ECO:0000313" key="2">
    <source>
        <dbReference type="Proteomes" id="UP000006320"/>
    </source>
</evidence>
<reference evidence="1 2" key="1">
    <citation type="journal article" date="2017" name="Antonie Van Leeuwenhoek">
        <title>Rhizobium rhizosphaerae sp. nov., a novel species isolated from rice rhizosphere.</title>
        <authorList>
            <person name="Zhao J.J."/>
            <person name="Zhang J."/>
            <person name="Zhang R.J."/>
            <person name="Zhang C.W."/>
            <person name="Yin H.Q."/>
            <person name="Zhang X.X."/>
        </authorList>
    </citation>
    <scope>NUCLEOTIDE SEQUENCE [LARGE SCALE GENOMIC DNA]</scope>
    <source>
        <strain evidence="1 2">S18K6</strain>
    </source>
</reference>
<protein>
    <submittedName>
        <fullName evidence="1">Uncharacterized protein</fullName>
    </submittedName>
</protein>
<gene>
    <name evidence="1" type="ORF">GCHA_4652</name>
</gene>
<comment type="caution">
    <text evidence="1">The sequence shown here is derived from an EMBL/GenBank/DDBJ whole genome shotgun (WGS) entry which is preliminary data.</text>
</comment>
<organism evidence="1 2">
    <name type="scientific">Paraglaciecola chathamensis S18K6</name>
    <dbReference type="NCBI Taxonomy" id="1127672"/>
    <lineage>
        <taxon>Bacteria</taxon>
        <taxon>Pseudomonadati</taxon>
        <taxon>Pseudomonadota</taxon>
        <taxon>Gammaproteobacteria</taxon>
        <taxon>Alteromonadales</taxon>
        <taxon>Alteromonadaceae</taxon>
        <taxon>Paraglaciecola</taxon>
    </lineage>
</organism>